<evidence type="ECO:0000256" key="1">
    <source>
        <dbReference type="ARBA" id="ARBA00022737"/>
    </source>
</evidence>
<feature type="repeat" description="ANK" evidence="3">
    <location>
        <begin position="329"/>
        <end position="361"/>
    </location>
</feature>
<evidence type="ECO:0000256" key="2">
    <source>
        <dbReference type="ARBA" id="ARBA00023043"/>
    </source>
</evidence>
<evidence type="ECO:0000256" key="3">
    <source>
        <dbReference type="PROSITE-ProRule" id="PRU00023"/>
    </source>
</evidence>
<reference evidence="5 6" key="1">
    <citation type="journal article" date="2018" name="G3 (Bethesda)">
        <title>A High-Quality Reference Genome for the Invasive Mosquitofish Gambusia affinis Using a Chicago Library.</title>
        <authorList>
            <person name="Hoffberg S.L."/>
            <person name="Troendle N.J."/>
            <person name="Glenn T.C."/>
            <person name="Mahmud O."/>
            <person name="Louha S."/>
            <person name="Chalopin D."/>
            <person name="Bennetzen J.L."/>
            <person name="Mauricio R."/>
        </authorList>
    </citation>
    <scope>NUCLEOTIDE SEQUENCE [LARGE SCALE GENOMIC DNA]</scope>
    <source>
        <strain evidence="5">NE01/NJP1002.9</strain>
        <tissue evidence="5">Muscle</tissue>
    </source>
</reference>
<dbReference type="InterPro" id="IPR050745">
    <property type="entry name" value="Multifunctional_regulatory"/>
</dbReference>
<dbReference type="PRINTS" id="PR01415">
    <property type="entry name" value="ANKYRIN"/>
</dbReference>
<keyword evidence="1" id="KW-0677">Repeat</keyword>
<evidence type="ECO:0000313" key="6">
    <source>
        <dbReference type="Proteomes" id="UP000250572"/>
    </source>
</evidence>
<dbReference type="InterPro" id="IPR002110">
    <property type="entry name" value="Ankyrin_rpt"/>
</dbReference>
<gene>
    <name evidence="5" type="ORF">CCH79_00016747</name>
</gene>
<dbReference type="PANTHER" id="PTHR24189">
    <property type="entry name" value="MYOTROPHIN"/>
    <property type="match status" value="1"/>
</dbReference>
<dbReference type="EMBL" id="NHOQ01002872">
    <property type="protein sequence ID" value="PWA14112.1"/>
    <property type="molecule type" value="Genomic_DNA"/>
</dbReference>
<comment type="caution">
    <text evidence="5">The sequence shown here is derived from an EMBL/GenBank/DDBJ whole genome shotgun (WGS) entry which is preliminary data.</text>
</comment>
<dbReference type="Pfam" id="PF12796">
    <property type="entry name" value="Ank_2"/>
    <property type="match status" value="1"/>
</dbReference>
<feature type="repeat" description="ANK" evidence="3">
    <location>
        <begin position="252"/>
        <end position="284"/>
    </location>
</feature>
<feature type="region of interest" description="Disordered" evidence="4">
    <location>
        <begin position="1"/>
        <end position="26"/>
    </location>
</feature>
<organism evidence="5 6">
    <name type="scientific">Gambusia affinis</name>
    <name type="common">Western mosquitofish</name>
    <name type="synonym">Heterandria affinis</name>
    <dbReference type="NCBI Taxonomy" id="33528"/>
    <lineage>
        <taxon>Eukaryota</taxon>
        <taxon>Metazoa</taxon>
        <taxon>Chordata</taxon>
        <taxon>Craniata</taxon>
        <taxon>Vertebrata</taxon>
        <taxon>Euteleostomi</taxon>
        <taxon>Actinopterygii</taxon>
        <taxon>Neopterygii</taxon>
        <taxon>Teleostei</taxon>
        <taxon>Neoteleostei</taxon>
        <taxon>Acanthomorphata</taxon>
        <taxon>Ovalentaria</taxon>
        <taxon>Atherinomorphae</taxon>
        <taxon>Cyprinodontiformes</taxon>
        <taxon>Poeciliidae</taxon>
        <taxon>Poeciliinae</taxon>
        <taxon>Gambusia</taxon>
    </lineage>
</organism>
<name>A0A315UUW4_GAMAF</name>
<feature type="repeat" description="ANK" evidence="3">
    <location>
        <begin position="286"/>
        <end position="328"/>
    </location>
</feature>
<keyword evidence="6" id="KW-1185">Reference proteome</keyword>
<feature type="repeat" description="ANK" evidence="3">
    <location>
        <begin position="219"/>
        <end position="251"/>
    </location>
</feature>
<evidence type="ECO:0000256" key="4">
    <source>
        <dbReference type="SAM" id="MobiDB-lite"/>
    </source>
</evidence>
<dbReference type="STRING" id="33528.ENSGAFP00000016222"/>
<dbReference type="SUPFAM" id="SSF48403">
    <property type="entry name" value="Ankyrin repeat"/>
    <property type="match status" value="1"/>
</dbReference>
<dbReference type="Gene3D" id="1.25.40.20">
    <property type="entry name" value="Ankyrin repeat-containing domain"/>
    <property type="match status" value="2"/>
</dbReference>
<evidence type="ECO:0000313" key="5">
    <source>
        <dbReference type="EMBL" id="PWA14112.1"/>
    </source>
</evidence>
<dbReference type="SMART" id="SM00248">
    <property type="entry name" value="ANK"/>
    <property type="match status" value="5"/>
</dbReference>
<proteinExistence type="predicted"/>
<dbReference type="InterPro" id="IPR036770">
    <property type="entry name" value="Ankyrin_rpt-contain_sf"/>
</dbReference>
<dbReference type="Pfam" id="PF13606">
    <property type="entry name" value="Ank_3"/>
    <property type="match status" value="1"/>
</dbReference>
<dbReference type="AlphaFoldDB" id="A0A315UUW4"/>
<dbReference type="PROSITE" id="PS50088">
    <property type="entry name" value="ANK_REPEAT"/>
    <property type="match status" value="4"/>
</dbReference>
<dbReference type="PANTHER" id="PTHR24189:SF50">
    <property type="entry name" value="ANKYRIN REPEAT AND SOCS BOX PROTEIN 2"/>
    <property type="match status" value="1"/>
</dbReference>
<dbReference type="PROSITE" id="PS50297">
    <property type="entry name" value="ANK_REP_REGION"/>
    <property type="match status" value="3"/>
</dbReference>
<accession>A0A315UUW4</accession>
<dbReference type="Proteomes" id="UP000250572">
    <property type="component" value="Unassembled WGS sequence"/>
</dbReference>
<keyword evidence="2 3" id="KW-0040">ANK repeat</keyword>
<sequence length="533" mass="58217">MAAPGVGPRQPPEGLSLGESPGMLGPTAQLLEQLPSIPTSPLVKDRGCPPVNNDVANCPTATSGSPRVRTRSISVPNGWNSSRAKTPMLYINYKKHNHQKHCSNMRRLIRWMSTAPKTGPECSQGYQMGLGRNGKNTYRRVHSLQSLLSAGADAQVKDKLGRTSLHLVITNWPITTTTRTKPSSKFWTTVARASRQAEACLRLLCEHGADVNAKMDDQSQQTPLHLSVGYRALSAARLLISCGANVNAVDSSGMTPLHMAASILHQDITSSLISHGAHVNMRMHHSGNTPLHLAAVAVMTKTTKVLDEDVSCVCELLERGAKPNIVNEAGMSPFHQACSLGNEQLVDLLLRYGAGVNKPSAAGESCLFLFLNHTPNMRNGSLLIKLLTLSAPLTVCSHDGRLPSTLTQPRFFQQREQLIQLTQQPKTLRDICKSNIYLKHITGRKEELRKVIPESLYNFVFNQWKIQNLSFVTESEEAAEQLLIQHGRTIPAHGRTLGAIPGLPLSQEHTGDVVLREEAYCLGTRHLAVLGGD</sequence>
<feature type="region of interest" description="Disordered" evidence="4">
    <location>
        <begin position="59"/>
        <end position="79"/>
    </location>
</feature>
<protein>
    <submittedName>
        <fullName evidence="5">Uncharacterized protein</fullName>
    </submittedName>
</protein>